<reference evidence="1 5" key="1">
    <citation type="submission" date="2015-09" db="EMBL/GenBank/DDBJ databases">
        <authorList>
            <consortium name="Pathogen Informatics"/>
        </authorList>
    </citation>
    <scope>NUCLEOTIDE SEQUENCE [LARGE SCALE GENOMIC DNA]</scope>
    <source>
        <strain evidence="1 5">2789STDY5608854</strain>
    </source>
</reference>
<evidence type="ECO:0000313" key="2">
    <source>
        <dbReference type="EMBL" id="MDB7904956.1"/>
    </source>
</evidence>
<sequence>MSFPEQDRAVQILEKEFGPRWKQIVQELGTKELRQRVGKELTSFMAFPERGSGGNNKWRGNCSPEVVRAILRYVLECKHYYGKQTQDFTLLDPMSGSGTSQAAAQSLGVRSLLYDLNPAPACGIGGWDALRDEVDDSADLIFLHPPYHNLIPYSGNMWGTPHKDDLSRCSSYPEFVEKLNYIVQKLFMALRRDGRLAILVGDIRTKGSFYSMQHDLMRVGQMEAFIVKGQYNCVSDTRSYKKPFIPVVTEYLLLFHKQDALFFPFAVRRETTVDLRKEDIPGLTWHHLIRLTMEELSGRAKLSDLGDRLAAHPKAKKNPHFRDRIRATAYEHPGQYISCGNGFYALNYAVA</sequence>
<dbReference type="Proteomes" id="UP000095746">
    <property type="component" value="Unassembled WGS sequence"/>
</dbReference>
<name>A0A173Z0W3_FLAPL</name>
<reference evidence="4 6" key="2">
    <citation type="journal article" date="2019" name="Nat. Med.">
        <title>A library of human gut bacterial isolates paired with longitudinal multiomics data enables mechanistic microbiome research.</title>
        <authorList>
            <person name="Poyet M."/>
            <person name="Groussin M."/>
            <person name="Gibbons S.M."/>
            <person name="Avila-Pacheco J."/>
            <person name="Jiang X."/>
            <person name="Kearney S.M."/>
            <person name="Perrotta A.R."/>
            <person name="Berdy B."/>
            <person name="Zhao S."/>
            <person name="Lieberman T.D."/>
            <person name="Swanson P.K."/>
            <person name="Smith M."/>
            <person name="Roesemann S."/>
            <person name="Alexander J.E."/>
            <person name="Rich S.A."/>
            <person name="Livny J."/>
            <person name="Vlamakis H."/>
            <person name="Clish C."/>
            <person name="Bullock K."/>
            <person name="Deik A."/>
            <person name="Scott J."/>
            <person name="Pierce K.A."/>
            <person name="Xavier R.J."/>
            <person name="Alm E.J."/>
        </authorList>
    </citation>
    <scope>NUCLEOTIDE SEQUENCE [LARGE SCALE GENOMIC DNA]</scope>
    <source>
        <strain evidence="4 6">BIOML-A5</strain>
    </source>
</reference>
<dbReference type="RefSeq" id="WP_009259434.1">
    <property type="nucleotide sequence ID" value="NZ_BAABZG010000001.1"/>
</dbReference>
<evidence type="ECO:0000313" key="1">
    <source>
        <dbReference type="EMBL" id="CUN69914.1"/>
    </source>
</evidence>
<dbReference type="SUPFAM" id="SSF53335">
    <property type="entry name" value="S-adenosyl-L-methionine-dependent methyltransferases"/>
    <property type="match status" value="2"/>
</dbReference>
<evidence type="ECO:0000313" key="6">
    <source>
        <dbReference type="Proteomes" id="UP000429811"/>
    </source>
</evidence>
<dbReference type="AlphaFoldDB" id="A0A173Z0W3"/>
<dbReference type="EMBL" id="JAQLWO010000002">
    <property type="protein sequence ID" value="MDB7904956.1"/>
    <property type="molecule type" value="Genomic_DNA"/>
</dbReference>
<keyword evidence="4" id="KW-0808">Transferase</keyword>
<dbReference type="EMBL" id="JAQLWV010000014">
    <property type="protein sequence ID" value="MDB7933542.1"/>
    <property type="molecule type" value="Genomic_DNA"/>
</dbReference>
<proteinExistence type="predicted"/>
<dbReference type="GeneID" id="89522098"/>
<dbReference type="Proteomes" id="UP000429811">
    <property type="component" value="Unassembled WGS sequence"/>
</dbReference>
<dbReference type="GO" id="GO:0032259">
    <property type="term" value="P:methylation"/>
    <property type="evidence" value="ECO:0007669"/>
    <property type="project" value="UniProtKB-KW"/>
</dbReference>
<dbReference type="EMBL" id="CYZT01000010">
    <property type="protein sequence ID" value="CUN69914.1"/>
    <property type="molecule type" value="Genomic_DNA"/>
</dbReference>
<reference evidence="2" key="3">
    <citation type="submission" date="2023-01" db="EMBL/GenBank/DDBJ databases">
        <title>Human gut microbiome strain richness.</title>
        <authorList>
            <person name="Chen-Liaw A."/>
        </authorList>
    </citation>
    <scope>NUCLEOTIDE SEQUENCE</scope>
    <source>
        <strain evidence="3">1001287st1_F4_1001285I_161205</strain>
        <strain evidence="2">2225st1_A6_2225SCRN_200828</strain>
    </source>
</reference>
<dbReference type="GO" id="GO:0008168">
    <property type="term" value="F:methyltransferase activity"/>
    <property type="evidence" value="ECO:0007669"/>
    <property type="project" value="UniProtKB-KW"/>
</dbReference>
<protein>
    <submittedName>
        <fullName evidence="1">DNA methylase</fullName>
    </submittedName>
    <submittedName>
        <fullName evidence="2">SAM-dependent methyltransferase</fullName>
    </submittedName>
</protein>
<dbReference type="Proteomes" id="UP001211006">
    <property type="component" value="Unassembled WGS sequence"/>
</dbReference>
<evidence type="ECO:0000313" key="3">
    <source>
        <dbReference type="EMBL" id="MDB7933542.1"/>
    </source>
</evidence>
<dbReference type="InterPro" id="IPR029063">
    <property type="entry name" value="SAM-dependent_MTases_sf"/>
</dbReference>
<gene>
    <name evidence="1" type="ORF">ERS852411_00341</name>
    <name evidence="4" type="ORF">GKE90_13150</name>
    <name evidence="2" type="ORF">PND83_03105</name>
    <name evidence="3" type="ORF">PNE06_10705</name>
</gene>
<keyword evidence="1" id="KW-0489">Methyltransferase</keyword>
<dbReference type="Proteomes" id="UP001211173">
    <property type="component" value="Unassembled WGS sequence"/>
</dbReference>
<accession>A0A173Z0W3</accession>
<organism evidence="1 5">
    <name type="scientific">Flavonifractor plautii</name>
    <name type="common">Fusobacterium plautii</name>
    <dbReference type="NCBI Taxonomy" id="292800"/>
    <lineage>
        <taxon>Bacteria</taxon>
        <taxon>Bacillati</taxon>
        <taxon>Bacillota</taxon>
        <taxon>Clostridia</taxon>
        <taxon>Eubacteriales</taxon>
        <taxon>Oscillospiraceae</taxon>
        <taxon>Flavonifractor</taxon>
    </lineage>
</organism>
<dbReference type="Gene3D" id="3.40.50.150">
    <property type="entry name" value="Vaccinia Virus protein VP39"/>
    <property type="match status" value="1"/>
</dbReference>
<evidence type="ECO:0000313" key="4">
    <source>
        <dbReference type="EMBL" id="MSB49630.1"/>
    </source>
</evidence>
<evidence type="ECO:0000313" key="5">
    <source>
        <dbReference type="Proteomes" id="UP000095746"/>
    </source>
</evidence>
<dbReference type="EMBL" id="WKPO01000018">
    <property type="protein sequence ID" value="MSB49630.1"/>
    <property type="molecule type" value="Genomic_DNA"/>
</dbReference>